<gene>
    <name evidence="4" type="ORF">FHU38_003670</name>
</gene>
<feature type="transmembrane region" description="Helical" evidence="2">
    <location>
        <begin position="153"/>
        <end position="173"/>
    </location>
</feature>
<keyword evidence="2" id="KW-1133">Transmembrane helix</keyword>
<reference evidence="4 5" key="1">
    <citation type="submission" date="2020-03" db="EMBL/GenBank/DDBJ databases">
        <title>Sequencing the genomes of 1000 actinobacteria strains.</title>
        <authorList>
            <person name="Klenk H.-P."/>
        </authorList>
    </citation>
    <scope>NUCLEOTIDE SEQUENCE [LARGE SCALE GENOMIC DNA]</scope>
    <source>
        <strain evidence="4 5">DSM 45685</strain>
    </source>
</reference>
<dbReference type="AlphaFoldDB" id="A0A7X5USC0"/>
<evidence type="ECO:0000313" key="4">
    <source>
        <dbReference type="EMBL" id="NIJ13326.1"/>
    </source>
</evidence>
<sequence length="307" mass="34242">MPGPEAVERPIELEAFMAELRDLRERAGEPSFRRMAAKSGAVSHATLHLTVTGHRLQPWETVREFVRACDGDETEWHTRWQEVSRALSDAREHAAASSEPEPEPEPEAEAEPEAGASPDVEAGSAAEVQAEAPDHTDTDEALSPGRPWWRSRWLLILVPAAVVAVLAIVAFRITSADGTESADPRAMVYEGDASKFIRDVTYPDGTVVEPDSQFVKIWEIRNTGSVEWRNRYLQRIDLPIGPADCATPERIPINHTFPRQSVQITVTVRTPSKTPADCKVRWKMVDSSGRVLMPGYRPLYFEVRVRG</sequence>
<dbReference type="InterPro" id="IPR032350">
    <property type="entry name" value="Nbr1_FW"/>
</dbReference>
<keyword evidence="2" id="KW-0812">Transmembrane</keyword>
<keyword evidence="2" id="KW-0472">Membrane</keyword>
<dbReference type="CDD" id="cd14947">
    <property type="entry name" value="NBR1_like"/>
    <property type="match status" value="1"/>
</dbReference>
<feature type="compositionally biased region" description="Basic and acidic residues" evidence="1">
    <location>
        <begin position="85"/>
        <end position="94"/>
    </location>
</feature>
<dbReference type="RefSeq" id="WP_167173031.1">
    <property type="nucleotide sequence ID" value="NZ_JAAOYM010000001.1"/>
</dbReference>
<proteinExistence type="predicted"/>
<dbReference type="EMBL" id="JAAOYM010000001">
    <property type="protein sequence ID" value="NIJ13326.1"/>
    <property type="molecule type" value="Genomic_DNA"/>
</dbReference>
<dbReference type="Pfam" id="PF13560">
    <property type="entry name" value="HTH_31"/>
    <property type="match status" value="1"/>
</dbReference>
<dbReference type="Proteomes" id="UP000545493">
    <property type="component" value="Unassembled WGS sequence"/>
</dbReference>
<dbReference type="InterPro" id="IPR013783">
    <property type="entry name" value="Ig-like_fold"/>
</dbReference>
<dbReference type="GO" id="GO:0005975">
    <property type="term" value="P:carbohydrate metabolic process"/>
    <property type="evidence" value="ECO:0007669"/>
    <property type="project" value="UniProtKB-ARBA"/>
</dbReference>
<feature type="region of interest" description="Disordered" evidence="1">
    <location>
        <begin position="85"/>
        <end position="143"/>
    </location>
</feature>
<dbReference type="Gene3D" id="2.60.40.10">
    <property type="entry name" value="Immunoglobulins"/>
    <property type="match status" value="1"/>
</dbReference>
<dbReference type="Pfam" id="PF16158">
    <property type="entry name" value="N_BRCA1_IG"/>
    <property type="match status" value="1"/>
</dbReference>
<comment type="caution">
    <text evidence="4">The sequence shown here is derived from an EMBL/GenBank/DDBJ whole genome shotgun (WGS) entry which is preliminary data.</text>
</comment>
<accession>A0A7X5USC0</accession>
<protein>
    <recommendedName>
        <fullName evidence="3">Nbr1 FW domain-containing protein</fullName>
    </recommendedName>
</protein>
<evidence type="ECO:0000256" key="2">
    <source>
        <dbReference type="SAM" id="Phobius"/>
    </source>
</evidence>
<dbReference type="PANTHER" id="PTHR20930">
    <property type="entry name" value="OVARIAN CARCINOMA ANTIGEN CA125-RELATED"/>
    <property type="match status" value="1"/>
</dbReference>
<name>A0A7X5USC0_9PSEU</name>
<organism evidence="4 5">
    <name type="scientific">Saccharomonospora amisosensis</name>
    <dbReference type="NCBI Taxonomy" id="1128677"/>
    <lineage>
        <taxon>Bacteria</taxon>
        <taxon>Bacillati</taxon>
        <taxon>Actinomycetota</taxon>
        <taxon>Actinomycetes</taxon>
        <taxon>Pseudonocardiales</taxon>
        <taxon>Pseudonocardiaceae</taxon>
        <taxon>Saccharomonospora</taxon>
    </lineage>
</organism>
<evidence type="ECO:0000313" key="5">
    <source>
        <dbReference type="Proteomes" id="UP000545493"/>
    </source>
</evidence>
<feature type="compositionally biased region" description="Acidic residues" evidence="1">
    <location>
        <begin position="100"/>
        <end position="112"/>
    </location>
</feature>
<dbReference type="PANTHER" id="PTHR20930:SF0">
    <property type="entry name" value="PROTEIN ILRUN"/>
    <property type="match status" value="1"/>
</dbReference>
<evidence type="ECO:0000259" key="3">
    <source>
        <dbReference type="Pfam" id="PF16158"/>
    </source>
</evidence>
<evidence type="ECO:0000256" key="1">
    <source>
        <dbReference type="SAM" id="MobiDB-lite"/>
    </source>
</evidence>
<keyword evidence="5" id="KW-1185">Reference proteome</keyword>
<feature type="domain" description="Nbr1 FW" evidence="3">
    <location>
        <begin position="201"/>
        <end position="290"/>
    </location>
</feature>